<dbReference type="PANTHER" id="PTHR43581">
    <property type="entry name" value="ATP/GTP PHOSPHATASE"/>
    <property type="match status" value="1"/>
</dbReference>
<dbReference type="CDD" id="cd00267">
    <property type="entry name" value="ABC_ATPase"/>
    <property type="match status" value="1"/>
</dbReference>
<reference evidence="3" key="1">
    <citation type="submission" date="2023-06" db="EMBL/GenBank/DDBJ databases">
        <title>Uncultivated large filamentous bacteria from sulfidic sediments reveal new species and different genomic features in energy metabolism and defense.</title>
        <authorList>
            <person name="Fonseca A."/>
        </authorList>
    </citation>
    <scope>NUCLEOTIDE SEQUENCE</scope>
    <source>
        <strain evidence="3">HSG4</strain>
    </source>
</reference>
<dbReference type="Gene3D" id="3.40.50.300">
    <property type="entry name" value="P-loop containing nucleotide triphosphate hydrolases"/>
    <property type="match status" value="1"/>
</dbReference>
<sequence length="354" mass="40728">MNFEFKFHEDLNILTGKNGAGKTTVLRLIWYLISGNIDKIIQTIDFDELDIETNRFMLNLKVSRQSKLTLIWNIGNGEQTKTLNMTQSEVEKASQMLNQEILKVSQSSTFFPTFRRIEGGFATDKPLKKEMGELYEAFLQEKIYHGLENAFSDLSNYLSVERHQFVTSVSTNDMTRLLTKQYADISERINQLQNELSQFITDRTSNTFSSANTQSEIMEQTLKEIQTSVDEVKTQKDELLRPFTVLSDTVKEIFQYEGIQITGMTLGDATEAIASEKLSSGEKQMLSFLCYNAFINNSIILIDEPELSLHVDWQRLLLRILMQQGTQNQFIVATHSPFIYAKYPEKELRLDKGN</sequence>
<protein>
    <submittedName>
        <fullName evidence="3">ATP-binding protein</fullName>
    </submittedName>
</protein>
<keyword evidence="3" id="KW-0067">ATP-binding</keyword>
<keyword evidence="1" id="KW-0175">Coiled coil</keyword>
<dbReference type="SUPFAM" id="SSF52540">
    <property type="entry name" value="P-loop containing nucleoside triphosphate hydrolases"/>
    <property type="match status" value="1"/>
</dbReference>
<accession>A0ABT7VWA3</accession>
<evidence type="ECO:0000313" key="3">
    <source>
        <dbReference type="EMBL" id="MDM8563865.1"/>
    </source>
</evidence>
<comment type="caution">
    <text evidence="3">The sequence shown here is derived from an EMBL/GenBank/DDBJ whole genome shotgun (WGS) entry which is preliminary data.</text>
</comment>
<dbReference type="GO" id="GO:0005524">
    <property type="term" value="F:ATP binding"/>
    <property type="evidence" value="ECO:0007669"/>
    <property type="project" value="UniProtKB-KW"/>
</dbReference>
<dbReference type="InterPro" id="IPR041685">
    <property type="entry name" value="AAA_GajA/Old/RecF-like"/>
</dbReference>
<keyword evidence="3" id="KW-0547">Nucleotide-binding</keyword>
<dbReference type="Proteomes" id="UP001171945">
    <property type="component" value="Unassembled WGS sequence"/>
</dbReference>
<evidence type="ECO:0000259" key="2">
    <source>
        <dbReference type="Pfam" id="PF13175"/>
    </source>
</evidence>
<gene>
    <name evidence="3" type="ORF">QUF54_10980</name>
</gene>
<name>A0ABT7VWA3_9GAMM</name>
<dbReference type="Pfam" id="PF13175">
    <property type="entry name" value="AAA_15"/>
    <property type="match status" value="1"/>
</dbReference>
<evidence type="ECO:0000256" key="1">
    <source>
        <dbReference type="SAM" id="Coils"/>
    </source>
</evidence>
<dbReference type="EMBL" id="JAUCGM010000928">
    <property type="protein sequence ID" value="MDM8563865.1"/>
    <property type="molecule type" value="Genomic_DNA"/>
</dbReference>
<dbReference type="InterPro" id="IPR027417">
    <property type="entry name" value="P-loop_NTPase"/>
</dbReference>
<dbReference type="InterPro" id="IPR051396">
    <property type="entry name" value="Bact_Antivir_Def_Nuclease"/>
</dbReference>
<feature type="non-terminal residue" evidence="3">
    <location>
        <position position="354"/>
    </location>
</feature>
<feature type="coiled-coil region" evidence="1">
    <location>
        <begin position="175"/>
        <end position="202"/>
    </location>
</feature>
<feature type="domain" description="Endonuclease GajA/Old nuclease/RecF-like AAA" evidence="2">
    <location>
        <begin position="3"/>
        <end position="339"/>
    </location>
</feature>
<dbReference type="PANTHER" id="PTHR43581:SF2">
    <property type="entry name" value="EXCINUCLEASE ATPASE SUBUNIT"/>
    <property type="match status" value="1"/>
</dbReference>
<organism evidence="3 4">
    <name type="scientific">Candidatus Marithioploca araucensis</name>
    <dbReference type="NCBI Taxonomy" id="70273"/>
    <lineage>
        <taxon>Bacteria</taxon>
        <taxon>Pseudomonadati</taxon>
        <taxon>Pseudomonadota</taxon>
        <taxon>Gammaproteobacteria</taxon>
        <taxon>Thiotrichales</taxon>
        <taxon>Thiotrichaceae</taxon>
        <taxon>Candidatus Marithioploca</taxon>
    </lineage>
</organism>
<evidence type="ECO:0000313" key="4">
    <source>
        <dbReference type="Proteomes" id="UP001171945"/>
    </source>
</evidence>
<proteinExistence type="predicted"/>
<keyword evidence="4" id="KW-1185">Reference proteome</keyword>